<evidence type="ECO:0000313" key="10">
    <source>
        <dbReference type="EMBL" id="RZS86984.1"/>
    </source>
</evidence>
<feature type="domain" description="Peptidase S26" evidence="9">
    <location>
        <begin position="61"/>
        <end position="253"/>
    </location>
</feature>
<dbReference type="AlphaFoldDB" id="A0A4Q7NNZ1"/>
<dbReference type="NCBIfam" id="TIGR02227">
    <property type="entry name" value="sigpep_I_bact"/>
    <property type="match status" value="1"/>
</dbReference>
<dbReference type="InterPro" id="IPR036286">
    <property type="entry name" value="LexA/Signal_pep-like_sf"/>
</dbReference>
<evidence type="ECO:0000256" key="3">
    <source>
        <dbReference type="ARBA" id="ARBA00009370"/>
    </source>
</evidence>
<dbReference type="PRINTS" id="PR00727">
    <property type="entry name" value="LEADERPTASE"/>
</dbReference>
<sequence length="276" mass="29141">MSSSDPLEGGAPAAAEAPHGTSGPDGAVAAGAQVALDEQAAEEHPRGAVRRWWRRLPAWAELPVLVVVALLLAMLVKALLVQAFFIPSGSMEDTLRVGDRVLVDKVSYRFGSISRGDVIVFNGADSFTSESQFPDEGNVLQRAVREVGSWVGVAPPDERDFIKRVIGLPGDHVQADGHGAVRVNGVALSESAYLFPGDAPSDTAFDVTVPAGKLWVMGDHRSESADSREHMGEPGGGFVPESEVIGRAFVVVWPFGHWRGLGAPGTFSQPGIDGRG</sequence>
<feature type="active site" evidence="6">
    <location>
        <position position="163"/>
    </location>
</feature>
<comment type="caution">
    <text evidence="10">The sequence shown here is derived from an EMBL/GenBank/DDBJ whole genome shotgun (WGS) entry which is preliminary data.</text>
</comment>
<organism evidence="10 11">
    <name type="scientific">Motilibacter rhizosphaerae</name>
    <dbReference type="NCBI Taxonomy" id="598652"/>
    <lineage>
        <taxon>Bacteria</taxon>
        <taxon>Bacillati</taxon>
        <taxon>Actinomycetota</taxon>
        <taxon>Actinomycetes</taxon>
        <taxon>Motilibacterales</taxon>
        <taxon>Motilibacteraceae</taxon>
        <taxon>Motilibacter</taxon>
    </lineage>
</organism>
<feature type="compositionally biased region" description="Low complexity" evidence="8">
    <location>
        <begin position="8"/>
        <end position="18"/>
    </location>
</feature>
<keyword evidence="5 7" id="KW-0378">Hydrolase</keyword>
<evidence type="ECO:0000256" key="1">
    <source>
        <dbReference type="ARBA" id="ARBA00000677"/>
    </source>
</evidence>
<evidence type="ECO:0000256" key="7">
    <source>
        <dbReference type="RuleBase" id="RU362042"/>
    </source>
</evidence>
<keyword evidence="11" id="KW-1185">Reference proteome</keyword>
<name>A0A4Q7NNZ1_9ACTN</name>
<feature type="transmembrane region" description="Helical" evidence="7">
    <location>
        <begin position="62"/>
        <end position="86"/>
    </location>
</feature>
<proteinExistence type="inferred from homology"/>
<dbReference type="GO" id="GO:0005886">
    <property type="term" value="C:plasma membrane"/>
    <property type="evidence" value="ECO:0007669"/>
    <property type="project" value="UniProtKB-SubCell"/>
</dbReference>
<dbReference type="EMBL" id="SGXD01000003">
    <property type="protein sequence ID" value="RZS86984.1"/>
    <property type="molecule type" value="Genomic_DNA"/>
</dbReference>
<dbReference type="OrthoDB" id="9815782at2"/>
<evidence type="ECO:0000256" key="8">
    <source>
        <dbReference type="SAM" id="MobiDB-lite"/>
    </source>
</evidence>
<feature type="region of interest" description="Disordered" evidence="8">
    <location>
        <begin position="1"/>
        <end position="27"/>
    </location>
</feature>
<feature type="active site" evidence="6">
    <location>
        <position position="90"/>
    </location>
</feature>
<dbReference type="PANTHER" id="PTHR43390:SF1">
    <property type="entry name" value="CHLOROPLAST PROCESSING PEPTIDASE"/>
    <property type="match status" value="1"/>
</dbReference>
<dbReference type="SUPFAM" id="SSF51306">
    <property type="entry name" value="LexA/Signal peptidase"/>
    <property type="match status" value="1"/>
</dbReference>
<evidence type="ECO:0000259" key="9">
    <source>
        <dbReference type="Pfam" id="PF10502"/>
    </source>
</evidence>
<dbReference type="PROSITE" id="PS00761">
    <property type="entry name" value="SPASE_I_3"/>
    <property type="match status" value="1"/>
</dbReference>
<dbReference type="GO" id="GO:0006465">
    <property type="term" value="P:signal peptide processing"/>
    <property type="evidence" value="ECO:0007669"/>
    <property type="project" value="InterPro"/>
</dbReference>
<dbReference type="PANTHER" id="PTHR43390">
    <property type="entry name" value="SIGNAL PEPTIDASE I"/>
    <property type="match status" value="1"/>
</dbReference>
<evidence type="ECO:0000313" key="11">
    <source>
        <dbReference type="Proteomes" id="UP000293638"/>
    </source>
</evidence>
<evidence type="ECO:0000256" key="5">
    <source>
        <dbReference type="ARBA" id="ARBA00022801"/>
    </source>
</evidence>
<evidence type="ECO:0000256" key="6">
    <source>
        <dbReference type="PIRSR" id="PIRSR600223-1"/>
    </source>
</evidence>
<dbReference type="InterPro" id="IPR000223">
    <property type="entry name" value="Pept_S26A_signal_pept_1"/>
</dbReference>
<reference evidence="10 11" key="1">
    <citation type="submission" date="2019-02" db="EMBL/GenBank/DDBJ databases">
        <title>Genomic Encyclopedia of Type Strains, Phase IV (KMG-IV): sequencing the most valuable type-strain genomes for metagenomic binning, comparative biology and taxonomic classification.</title>
        <authorList>
            <person name="Goeker M."/>
        </authorList>
    </citation>
    <scope>NUCLEOTIDE SEQUENCE [LARGE SCALE GENOMIC DNA]</scope>
    <source>
        <strain evidence="10 11">DSM 45622</strain>
    </source>
</reference>
<dbReference type="Pfam" id="PF10502">
    <property type="entry name" value="Peptidase_S26"/>
    <property type="match status" value="1"/>
</dbReference>
<dbReference type="GO" id="GO:0004252">
    <property type="term" value="F:serine-type endopeptidase activity"/>
    <property type="evidence" value="ECO:0007669"/>
    <property type="project" value="InterPro"/>
</dbReference>
<accession>A0A4Q7NNZ1</accession>
<comment type="catalytic activity">
    <reaction evidence="1 7">
        <text>Cleavage of hydrophobic, N-terminal signal or leader sequences from secreted and periplasmic proteins.</text>
        <dbReference type="EC" id="3.4.21.89"/>
    </reaction>
</comment>
<evidence type="ECO:0000256" key="2">
    <source>
        <dbReference type="ARBA" id="ARBA00004401"/>
    </source>
</evidence>
<keyword evidence="7" id="KW-0472">Membrane</keyword>
<comment type="subcellular location">
    <subcellularLocation>
        <location evidence="2">Cell membrane</location>
        <topology evidence="2">Single-pass type II membrane protein</topology>
    </subcellularLocation>
    <subcellularLocation>
        <location evidence="7">Membrane</location>
        <topology evidence="7">Single-pass type II membrane protein</topology>
    </subcellularLocation>
</comment>
<gene>
    <name evidence="10" type="ORF">EV189_2403</name>
</gene>
<dbReference type="EC" id="3.4.21.89" evidence="4 7"/>
<dbReference type="CDD" id="cd06530">
    <property type="entry name" value="S26_SPase_I"/>
    <property type="match status" value="1"/>
</dbReference>
<keyword evidence="7" id="KW-0645">Protease</keyword>
<dbReference type="Gene3D" id="2.10.109.10">
    <property type="entry name" value="Umud Fragment, subunit A"/>
    <property type="match status" value="1"/>
</dbReference>
<keyword evidence="7" id="KW-1133">Transmembrane helix</keyword>
<dbReference type="InterPro" id="IPR019758">
    <property type="entry name" value="Pept_S26A_signal_pept_1_CS"/>
</dbReference>
<dbReference type="GO" id="GO:0009003">
    <property type="term" value="F:signal peptidase activity"/>
    <property type="evidence" value="ECO:0007669"/>
    <property type="project" value="UniProtKB-EC"/>
</dbReference>
<dbReference type="RefSeq" id="WP_130493178.1">
    <property type="nucleotide sequence ID" value="NZ_SGXD01000003.1"/>
</dbReference>
<keyword evidence="7" id="KW-0812">Transmembrane</keyword>
<dbReference type="Proteomes" id="UP000293638">
    <property type="component" value="Unassembled WGS sequence"/>
</dbReference>
<dbReference type="InterPro" id="IPR019533">
    <property type="entry name" value="Peptidase_S26"/>
</dbReference>
<evidence type="ECO:0000256" key="4">
    <source>
        <dbReference type="ARBA" id="ARBA00013208"/>
    </source>
</evidence>
<comment type="similarity">
    <text evidence="3 7">Belongs to the peptidase S26 family.</text>
</comment>
<protein>
    <recommendedName>
        <fullName evidence="4 7">Signal peptidase I</fullName>
        <ecNumber evidence="4 7">3.4.21.89</ecNumber>
    </recommendedName>
</protein>